<proteinExistence type="predicted"/>
<accession>A0ABT0G3Q6</accession>
<evidence type="ECO:0000313" key="1">
    <source>
        <dbReference type="EMBL" id="MCK2219033.1"/>
    </source>
</evidence>
<comment type="caution">
    <text evidence="1">The sequence shown here is derived from an EMBL/GenBank/DDBJ whole genome shotgun (WGS) entry which is preliminary data.</text>
</comment>
<evidence type="ECO:0000313" key="2">
    <source>
        <dbReference type="Proteomes" id="UP001317259"/>
    </source>
</evidence>
<dbReference type="EMBL" id="JAKRKC020000002">
    <property type="protein sequence ID" value="MCK2219033.1"/>
    <property type="molecule type" value="Genomic_DNA"/>
</dbReference>
<dbReference type="Gene3D" id="3.40.50.300">
    <property type="entry name" value="P-loop containing nucleotide triphosphate hydrolases"/>
    <property type="match status" value="1"/>
</dbReference>
<dbReference type="Proteomes" id="UP001317259">
    <property type="component" value="Unassembled WGS sequence"/>
</dbReference>
<dbReference type="SUPFAM" id="SSF52540">
    <property type="entry name" value="P-loop containing nucleoside triphosphate hydrolases"/>
    <property type="match status" value="1"/>
</dbReference>
<reference evidence="1 2" key="1">
    <citation type="submission" date="2022-04" db="EMBL/GenBank/DDBJ databases">
        <title>Genome draft of Actinomadura sp. ATCC 31491.</title>
        <authorList>
            <person name="Shi X."/>
            <person name="Du Y."/>
        </authorList>
    </citation>
    <scope>NUCLEOTIDE SEQUENCE [LARGE SCALE GENOMIC DNA]</scope>
    <source>
        <strain evidence="1 2">ATCC 31491</strain>
    </source>
</reference>
<organism evidence="1 2">
    <name type="scientific">Actinomadura luzonensis</name>
    <dbReference type="NCBI Taxonomy" id="2805427"/>
    <lineage>
        <taxon>Bacteria</taxon>
        <taxon>Bacillati</taxon>
        <taxon>Actinomycetota</taxon>
        <taxon>Actinomycetes</taxon>
        <taxon>Streptosporangiales</taxon>
        <taxon>Thermomonosporaceae</taxon>
        <taxon>Actinomadura</taxon>
    </lineage>
</organism>
<dbReference type="RefSeq" id="WP_242380770.1">
    <property type="nucleotide sequence ID" value="NZ_JAKRKC020000002.1"/>
</dbReference>
<protein>
    <submittedName>
        <fullName evidence="1">AAA family ATPase</fullName>
    </submittedName>
</protein>
<name>A0ABT0G3Q6_9ACTN</name>
<sequence length="186" mass="20274">MLIIIRGNSGSGKSSVARAAREAYGRRGLAVVPQDVVRRDLLREEDRPGAVNIGLLDVMCRHVLDAGHHVILEGILAASRYGDMLGALCRDHRGATRCYYLDVSWEETVRRHATRPQRTAFTPDDMRPWYRRRDLLPGGLETVVPEASTLAETVRLVLGETGLLPAAGGRQEAADHEAGDAAAGAR</sequence>
<keyword evidence="2" id="KW-1185">Reference proteome</keyword>
<dbReference type="InterPro" id="IPR027417">
    <property type="entry name" value="P-loop_NTPase"/>
</dbReference>
<dbReference type="Pfam" id="PF13671">
    <property type="entry name" value="AAA_33"/>
    <property type="match status" value="1"/>
</dbReference>
<gene>
    <name evidence="1" type="ORF">MF672_035350</name>
</gene>